<dbReference type="InterPro" id="IPR008927">
    <property type="entry name" value="6-PGluconate_DH-like_C_sf"/>
</dbReference>
<evidence type="ECO:0000259" key="11">
    <source>
        <dbReference type="Pfam" id="PF02558"/>
    </source>
</evidence>
<dbReference type="GO" id="GO:0015940">
    <property type="term" value="P:pantothenate biosynthetic process"/>
    <property type="evidence" value="ECO:0007669"/>
    <property type="project" value="UniProtKB-KW"/>
</dbReference>
<comment type="function">
    <text evidence="1 10">Catalyzes the NADPH-dependent reduction of ketopantoate into pantoic acid.</text>
</comment>
<dbReference type="EMBL" id="JAUOQO010000001">
    <property type="protein sequence ID" value="MDO6572760.1"/>
    <property type="molecule type" value="Genomic_DNA"/>
</dbReference>
<dbReference type="FunFam" id="1.10.1040.10:FF:000017">
    <property type="entry name" value="2-dehydropantoate 2-reductase"/>
    <property type="match status" value="1"/>
</dbReference>
<comment type="catalytic activity">
    <reaction evidence="9 10">
        <text>(R)-pantoate + NADP(+) = 2-dehydropantoate + NADPH + H(+)</text>
        <dbReference type="Rhea" id="RHEA:16233"/>
        <dbReference type="ChEBI" id="CHEBI:11561"/>
        <dbReference type="ChEBI" id="CHEBI:15378"/>
        <dbReference type="ChEBI" id="CHEBI:15980"/>
        <dbReference type="ChEBI" id="CHEBI:57783"/>
        <dbReference type="ChEBI" id="CHEBI:58349"/>
        <dbReference type="EC" id="1.1.1.169"/>
    </reaction>
</comment>
<dbReference type="InterPro" id="IPR050838">
    <property type="entry name" value="Ketopantoate_reductase"/>
</dbReference>
<dbReference type="AlphaFoldDB" id="A0AAW7YQB1"/>
<sequence length="292" mass="33465">MTIGVIGPGAVGTTIVIELQKKYPDTLLIGKKRQELHYFPENEKEGIIMSVTPYQNIIQPLDVLFIAVKTYQLDSVLSKLTSIIHENTLIILAQNGYGYLEKIPYEHAYQAVVYISGQKNNNNIVHYRDYCLHLKDTPRTRQLQKLTNKTKIEIILEDNIEQKIWYKLLVNLGINSITAVGRDTAKILHSAHIKHICREIISEGITVANAEGITFDESTLNSIMTIYEGYPDQMGTSMYYDIMSDRPLEMEAIQGYIYNKARQHQLHTPYLDTIYSFLSSYQQRIIQNSSSQ</sequence>
<comment type="catalytic activity">
    <reaction evidence="8">
        <text>6-phospho-D-gluconate + NADP(+) = D-ribulose 5-phosphate + CO2 + NADPH</text>
        <dbReference type="Rhea" id="RHEA:10116"/>
        <dbReference type="ChEBI" id="CHEBI:16526"/>
        <dbReference type="ChEBI" id="CHEBI:57783"/>
        <dbReference type="ChEBI" id="CHEBI:58121"/>
        <dbReference type="ChEBI" id="CHEBI:58349"/>
        <dbReference type="ChEBI" id="CHEBI:58759"/>
        <dbReference type="EC" id="1.1.1.44"/>
    </reaction>
</comment>
<dbReference type="NCBIfam" id="TIGR00745">
    <property type="entry name" value="apbA_panE"/>
    <property type="match status" value="1"/>
</dbReference>
<comment type="pathway">
    <text evidence="2 10">Cofactor biosynthesis; (R)-pantothenate biosynthesis; (R)-pantoate from 3-methyl-2-oxobutanoate: step 2/2.</text>
</comment>
<name>A0AAW7YQB1_9STAP</name>
<evidence type="ECO:0000256" key="10">
    <source>
        <dbReference type="RuleBase" id="RU362068"/>
    </source>
</evidence>
<comment type="caution">
    <text evidence="13">The sequence shown here is derived from an EMBL/GenBank/DDBJ whole genome shotgun (WGS) entry which is preliminary data.</text>
</comment>
<proteinExistence type="inferred from homology"/>
<dbReference type="EC" id="1.1.1.169" evidence="10"/>
<dbReference type="InterPro" id="IPR013328">
    <property type="entry name" value="6PGD_dom2"/>
</dbReference>
<dbReference type="InterPro" id="IPR013332">
    <property type="entry name" value="KPR_N"/>
</dbReference>
<evidence type="ECO:0000256" key="1">
    <source>
        <dbReference type="ARBA" id="ARBA00002919"/>
    </source>
</evidence>
<dbReference type="PANTHER" id="PTHR43765">
    <property type="entry name" value="2-DEHYDROPANTOATE 2-REDUCTASE-RELATED"/>
    <property type="match status" value="1"/>
</dbReference>
<dbReference type="GO" id="GO:0005737">
    <property type="term" value="C:cytoplasm"/>
    <property type="evidence" value="ECO:0007669"/>
    <property type="project" value="TreeGrafter"/>
</dbReference>
<evidence type="ECO:0000256" key="6">
    <source>
        <dbReference type="ARBA" id="ARBA00022857"/>
    </source>
</evidence>
<dbReference type="RefSeq" id="WP_046466969.1">
    <property type="nucleotide sequence ID" value="NZ_JAUOQO010000001.1"/>
</dbReference>
<dbReference type="InterPro" id="IPR036291">
    <property type="entry name" value="NAD(P)-bd_dom_sf"/>
</dbReference>
<dbReference type="Gene3D" id="3.40.50.720">
    <property type="entry name" value="NAD(P)-binding Rossmann-like Domain"/>
    <property type="match status" value="1"/>
</dbReference>
<keyword evidence="14" id="KW-1185">Reference proteome</keyword>
<evidence type="ECO:0000256" key="7">
    <source>
        <dbReference type="ARBA" id="ARBA00023002"/>
    </source>
</evidence>
<evidence type="ECO:0000256" key="2">
    <source>
        <dbReference type="ARBA" id="ARBA00004994"/>
    </source>
</evidence>
<dbReference type="GO" id="GO:0050661">
    <property type="term" value="F:NADP binding"/>
    <property type="evidence" value="ECO:0007669"/>
    <property type="project" value="TreeGrafter"/>
</dbReference>
<reference evidence="13" key="1">
    <citation type="submission" date="2023-07" db="EMBL/GenBank/DDBJ databases">
        <title>Genome content predicts the carbon catabolic preferences of heterotrophic bacteria.</title>
        <authorList>
            <person name="Gralka M."/>
        </authorList>
    </citation>
    <scope>NUCLEOTIDE SEQUENCE</scope>
    <source>
        <strain evidence="13">E2R20</strain>
    </source>
</reference>
<evidence type="ECO:0000256" key="9">
    <source>
        <dbReference type="ARBA" id="ARBA00048793"/>
    </source>
</evidence>
<accession>A0AAW7YQB1</accession>
<gene>
    <name evidence="13" type="ORF">Q4528_01155</name>
</gene>
<dbReference type="NCBIfam" id="NF009542">
    <property type="entry name" value="PRK12921.1-4"/>
    <property type="match status" value="1"/>
</dbReference>
<dbReference type="SUPFAM" id="SSF48179">
    <property type="entry name" value="6-phosphogluconate dehydrogenase C-terminal domain-like"/>
    <property type="match status" value="1"/>
</dbReference>
<organism evidence="13 14">
    <name type="scientific">Staphylococcus pasteuri_A</name>
    <dbReference type="NCBI Taxonomy" id="3062664"/>
    <lineage>
        <taxon>Bacteria</taxon>
        <taxon>Bacillati</taxon>
        <taxon>Bacillota</taxon>
        <taxon>Bacilli</taxon>
        <taxon>Bacillales</taxon>
        <taxon>Staphylococcaceae</taxon>
        <taxon>Staphylococcus</taxon>
    </lineage>
</organism>
<evidence type="ECO:0000313" key="13">
    <source>
        <dbReference type="EMBL" id="MDO6572760.1"/>
    </source>
</evidence>
<keyword evidence="6 10" id="KW-0521">NADP</keyword>
<evidence type="ECO:0000256" key="3">
    <source>
        <dbReference type="ARBA" id="ARBA00007870"/>
    </source>
</evidence>
<evidence type="ECO:0000259" key="12">
    <source>
        <dbReference type="Pfam" id="PF08546"/>
    </source>
</evidence>
<dbReference type="Gene3D" id="1.10.1040.10">
    <property type="entry name" value="N-(1-d-carboxylethyl)-l-norvaline Dehydrogenase, domain 2"/>
    <property type="match status" value="1"/>
</dbReference>
<comment type="similarity">
    <text evidence="3 10">Belongs to the ketopantoate reductase family.</text>
</comment>
<keyword evidence="7 10" id="KW-0560">Oxidoreductase</keyword>
<feature type="domain" description="Ketopantoate reductase N-terminal" evidence="11">
    <location>
        <begin position="3"/>
        <end position="128"/>
    </location>
</feature>
<keyword evidence="5 10" id="KW-0566">Pantothenate biosynthesis</keyword>
<dbReference type="Pfam" id="PF02558">
    <property type="entry name" value="ApbA"/>
    <property type="match status" value="1"/>
</dbReference>
<feature type="domain" description="Ketopantoate reductase C-terminal" evidence="12">
    <location>
        <begin position="159"/>
        <end position="281"/>
    </location>
</feature>
<evidence type="ECO:0000313" key="14">
    <source>
        <dbReference type="Proteomes" id="UP001170310"/>
    </source>
</evidence>
<dbReference type="Pfam" id="PF08546">
    <property type="entry name" value="ApbA_C"/>
    <property type="match status" value="1"/>
</dbReference>
<evidence type="ECO:0000256" key="4">
    <source>
        <dbReference type="ARBA" id="ARBA00019465"/>
    </source>
</evidence>
<dbReference type="InterPro" id="IPR003710">
    <property type="entry name" value="ApbA"/>
</dbReference>
<dbReference type="Proteomes" id="UP001170310">
    <property type="component" value="Unassembled WGS sequence"/>
</dbReference>
<dbReference type="GO" id="GO:0008677">
    <property type="term" value="F:2-dehydropantoate 2-reductase activity"/>
    <property type="evidence" value="ECO:0007669"/>
    <property type="project" value="UniProtKB-EC"/>
</dbReference>
<protein>
    <recommendedName>
        <fullName evidence="4 10">2-dehydropantoate 2-reductase</fullName>
        <ecNumber evidence="10">1.1.1.169</ecNumber>
    </recommendedName>
    <alternativeName>
        <fullName evidence="10">Ketopantoate reductase</fullName>
    </alternativeName>
</protein>
<dbReference type="PANTHER" id="PTHR43765:SF2">
    <property type="entry name" value="2-DEHYDROPANTOATE 2-REDUCTASE"/>
    <property type="match status" value="1"/>
</dbReference>
<dbReference type="GO" id="GO:0004616">
    <property type="term" value="F:phosphogluconate dehydrogenase (decarboxylating) activity"/>
    <property type="evidence" value="ECO:0007669"/>
    <property type="project" value="UniProtKB-EC"/>
</dbReference>
<dbReference type="SUPFAM" id="SSF51735">
    <property type="entry name" value="NAD(P)-binding Rossmann-fold domains"/>
    <property type="match status" value="1"/>
</dbReference>
<evidence type="ECO:0000256" key="5">
    <source>
        <dbReference type="ARBA" id="ARBA00022655"/>
    </source>
</evidence>
<evidence type="ECO:0000256" key="8">
    <source>
        <dbReference type="ARBA" id="ARBA00048640"/>
    </source>
</evidence>
<dbReference type="InterPro" id="IPR013752">
    <property type="entry name" value="KPA_reductase"/>
</dbReference>